<dbReference type="GO" id="GO:0016787">
    <property type="term" value="F:hydrolase activity"/>
    <property type="evidence" value="ECO:0007669"/>
    <property type="project" value="UniProtKB-KW"/>
</dbReference>
<evidence type="ECO:0000313" key="6">
    <source>
        <dbReference type="EMBL" id="PLB49313.1"/>
    </source>
</evidence>
<dbReference type="OrthoDB" id="425534at2759"/>
<comment type="caution">
    <text evidence="6">The sequence shown here is derived from an EMBL/GenBank/DDBJ whole genome shotgun (WGS) entry which is preliminary data.</text>
</comment>
<protein>
    <submittedName>
        <fullName evidence="6">Alpha/beta-hydrolase</fullName>
    </submittedName>
</protein>
<evidence type="ECO:0000256" key="1">
    <source>
        <dbReference type="ARBA" id="ARBA00010088"/>
    </source>
</evidence>
<feature type="signal peptide" evidence="3">
    <location>
        <begin position="1"/>
        <end position="18"/>
    </location>
</feature>
<dbReference type="Gene3D" id="3.40.50.1820">
    <property type="entry name" value="alpha/beta hydrolase"/>
    <property type="match status" value="1"/>
</dbReference>
<dbReference type="SUPFAM" id="SSF53474">
    <property type="entry name" value="alpha/beta-Hydrolases"/>
    <property type="match status" value="1"/>
</dbReference>
<dbReference type="EMBL" id="MSFO01000004">
    <property type="protein sequence ID" value="PLB49313.1"/>
    <property type="molecule type" value="Genomic_DNA"/>
</dbReference>
<dbReference type="Pfam" id="PF08386">
    <property type="entry name" value="Abhydrolase_4"/>
    <property type="match status" value="1"/>
</dbReference>
<dbReference type="InterPro" id="IPR013595">
    <property type="entry name" value="Pept_S33_TAP-like_C"/>
</dbReference>
<organism evidence="6 7">
    <name type="scientific">Aspergillus steynii IBT 23096</name>
    <dbReference type="NCBI Taxonomy" id="1392250"/>
    <lineage>
        <taxon>Eukaryota</taxon>
        <taxon>Fungi</taxon>
        <taxon>Dikarya</taxon>
        <taxon>Ascomycota</taxon>
        <taxon>Pezizomycotina</taxon>
        <taxon>Eurotiomycetes</taxon>
        <taxon>Eurotiomycetidae</taxon>
        <taxon>Eurotiales</taxon>
        <taxon>Aspergillaceae</taxon>
        <taxon>Aspergillus</taxon>
        <taxon>Aspergillus subgen. Circumdati</taxon>
    </lineage>
</organism>
<keyword evidence="3" id="KW-0732">Signal</keyword>
<dbReference type="RefSeq" id="XP_024704615.1">
    <property type="nucleotide sequence ID" value="XM_024854716.1"/>
</dbReference>
<sequence>MRYITTALLLFSHSLVEALPHESNHEQTLHWAPCDLDFPNATAELIKTPVDCAKLRVPLDYTYVDSGETIELQLVKINATKKPVEGSIIFNPGGPGGSGVEEVSTKGPMYREVFGGHFNVIGFDPRGTGKTLPFSCDLKHLGNAKLSRRLANSTLPQADLWGLLKSKAWSDGGWFADACYDSQKDTGRYLSTAFTARDLLNIVDALNEDGQLRFWGRSYSTTLGQTFAAMFPDRVGRLLLDSVQDPRDYHSGQWLDSTRDTHISLLNFFTECIRGGPSVCPFANFSGPSTTPQSLLSELTTVFQELVDNPVYLHEDYHSLFSQPWWRPGPRPLLPELKYFFFNFLYQPASFAQLSLVTSVALSRNWTSFTSPTPEVPVPPKWSEGSQAFHGIACADMSLRAQSPDDLYSLVQAELETGGFSDAFMPQLWPCYQWRMQAVEQFKGEFKNINTSYPPLFVNGAYDPVTPLSGAWRAASAFKGSRLLVHKGHGHGVMNHPSECTIKAIGAYFANGTLPEHGTVCEPIQPAYELWEEANEALEEQLEQADTTV</sequence>
<reference evidence="6 7" key="1">
    <citation type="submission" date="2016-12" db="EMBL/GenBank/DDBJ databases">
        <title>The genomes of Aspergillus section Nigri reveals drivers in fungal speciation.</title>
        <authorList>
            <consortium name="DOE Joint Genome Institute"/>
            <person name="Vesth T.C."/>
            <person name="Nybo J."/>
            <person name="Theobald S."/>
            <person name="Brandl J."/>
            <person name="Frisvad J.C."/>
            <person name="Nielsen K.F."/>
            <person name="Lyhne E.K."/>
            <person name="Kogle M.E."/>
            <person name="Kuo A."/>
            <person name="Riley R."/>
            <person name="Clum A."/>
            <person name="Nolan M."/>
            <person name="Lipzen A."/>
            <person name="Salamov A."/>
            <person name="Henrissat B."/>
            <person name="Wiebenga A."/>
            <person name="De Vries R.P."/>
            <person name="Grigoriev I.V."/>
            <person name="Mortensen U.H."/>
            <person name="Andersen M.R."/>
            <person name="Baker S.E."/>
        </authorList>
    </citation>
    <scope>NUCLEOTIDE SEQUENCE [LARGE SCALE GENOMIC DNA]</scope>
    <source>
        <strain evidence="6 7">IBT 23096</strain>
    </source>
</reference>
<dbReference type="Proteomes" id="UP000234275">
    <property type="component" value="Unassembled WGS sequence"/>
</dbReference>
<proteinExistence type="inferred from homology"/>
<dbReference type="PANTHER" id="PTHR43248:SF25">
    <property type="entry name" value="AB HYDROLASE-1 DOMAIN-CONTAINING PROTEIN-RELATED"/>
    <property type="match status" value="1"/>
</dbReference>
<comment type="similarity">
    <text evidence="1">Belongs to the peptidase S33 family.</text>
</comment>
<feature type="domain" description="AB hydrolase-1" evidence="4">
    <location>
        <begin position="88"/>
        <end position="243"/>
    </location>
</feature>
<evidence type="ECO:0000259" key="5">
    <source>
        <dbReference type="Pfam" id="PF08386"/>
    </source>
</evidence>
<evidence type="ECO:0000256" key="3">
    <source>
        <dbReference type="SAM" id="SignalP"/>
    </source>
</evidence>
<dbReference type="PANTHER" id="PTHR43248">
    <property type="entry name" value="2-SUCCINYL-6-HYDROXY-2,4-CYCLOHEXADIENE-1-CARBOXYLATE SYNTHASE"/>
    <property type="match status" value="1"/>
</dbReference>
<gene>
    <name evidence="6" type="ORF">P170DRAFT_509887</name>
</gene>
<feature type="chain" id="PRO_5014140689" evidence="3">
    <location>
        <begin position="19"/>
        <end position="549"/>
    </location>
</feature>
<dbReference type="VEuPathDB" id="FungiDB:P170DRAFT_509887"/>
<dbReference type="STRING" id="1392250.A0A2I2G900"/>
<accession>A0A2I2G900</accession>
<dbReference type="AlphaFoldDB" id="A0A2I2G900"/>
<dbReference type="InterPro" id="IPR000073">
    <property type="entry name" value="AB_hydrolase_1"/>
</dbReference>
<keyword evidence="2 6" id="KW-0378">Hydrolase</keyword>
<dbReference type="InterPro" id="IPR051601">
    <property type="entry name" value="Serine_prot/Carboxylest_S33"/>
</dbReference>
<dbReference type="Pfam" id="PF00561">
    <property type="entry name" value="Abhydrolase_1"/>
    <property type="match status" value="1"/>
</dbReference>
<name>A0A2I2G900_9EURO</name>
<keyword evidence="7" id="KW-1185">Reference proteome</keyword>
<dbReference type="InterPro" id="IPR029058">
    <property type="entry name" value="AB_hydrolase_fold"/>
</dbReference>
<feature type="domain" description="Peptidase S33 tripeptidyl aminopeptidase-like C-terminal" evidence="5">
    <location>
        <begin position="420"/>
        <end position="521"/>
    </location>
</feature>
<evidence type="ECO:0000259" key="4">
    <source>
        <dbReference type="Pfam" id="PF00561"/>
    </source>
</evidence>
<evidence type="ECO:0000313" key="7">
    <source>
        <dbReference type="Proteomes" id="UP000234275"/>
    </source>
</evidence>
<dbReference type="GeneID" id="36562422"/>
<evidence type="ECO:0000256" key="2">
    <source>
        <dbReference type="ARBA" id="ARBA00022801"/>
    </source>
</evidence>